<dbReference type="EMBL" id="CACTIH010003030">
    <property type="protein sequence ID" value="CAA2977236.1"/>
    <property type="molecule type" value="Genomic_DNA"/>
</dbReference>
<reference evidence="2 3" key="1">
    <citation type="submission" date="2019-12" db="EMBL/GenBank/DDBJ databases">
        <authorList>
            <person name="Alioto T."/>
            <person name="Alioto T."/>
            <person name="Gomez Garrido J."/>
        </authorList>
    </citation>
    <scope>NUCLEOTIDE SEQUENCE [LARGE SCALE GENOMIC DNA]</scope>
</reference>
<organism evidence="2 3">
    <name type="scientific">Olea europaea subsp. europaea</name>
    <dbReference type="NCBI Taxonomy" id="158383"/>
    <lineage>
        <taxon>Eukaryota</taxon>
        <taxon>Viridiplantae</taxon>
        <taxon>Streptophyta</taxon>
        <taxon>Embryophyta</taxon>
        <taxon>Tracheophyta</taxon>
        <taxon>Spermatophyta</taxon>
        <taxon>Magnoliopsida</taxon>
        <taxon>eudicotyledons</taxon>
        <taxon>Gunneridae</taxon>
        <taxon>Pentapetalae</taxon>
        <taxon>asterids</taxon>
        <taxon>lamiids</taxon>
        <taxon>Lamiales</taxon>
        <taxon>Oleaceae</taxon>
        <taxon>Oleeae</taxon>
        <taxon>Olea</taxon>
    </lineage>
</organism>
<dbReference type="AlphaFoldDB" id="A0A8S0RE06"/>
<feature type="region of interest" description="Disordered" evidence="1">
    <location>
        <begin position="106"/>
        <end position="131"/>
    </location>
</feature>
<dbReference type="Proteomes" id="UP000594638">
    <property type="component" value="Unassembled WGS sequence"/>
</dbReference>
<evidence type="ECO:0000256" key="1">
    <source>
        <dbReference type="SAM" id="MobiDB-lite"/>
    </source>
</evidence>
<feature type="non-terminal residue" evidence="2">
    <location>
        <position position="131"/>
    </location>
</feature>
<sequence>QQYEQFKAERDNQTTELAINIALKSRTIPMFDDNANPEDFKRYVITKMYELSSKNHYRLNEPIARAEATIDRFKGTFWDQYTIKPINRTEVVEVFRRVHQYYEQQDRLEKERMERPPPKIEEVKQRRRRDI</sequence>
<keyword evidence="3" id="KW-1185">Reference proteome</keyword>
<protein>
    <submittedName>
        <fullName evidence="2">Uncharacterized protein</fullName>
    </submittedName>
</protein>
<proteinExistence type="predicted"/>
<name>A0A8S0RE06_OLEEU</name>
<feature type="non-terminal residue" evidence="2">
    <location>
        <position position="1"/>
    </location>
</feature>
<comment type="caution">
    <text evidence="2">The sequence shown here is derived from an EMBL/GenBank/DDBJ whole genome shotgun (WGS) entry which is preliminary data.</text>
</comment>
<accession>A0A8S0RE06</accession>
<dbReference type="Gramene" id="OE9A071952T1">
    <property type="protein sequence ID" value="OE9A071952C1"/>
    <property type="gene ID" value="OE9A071952"/>
</dbReference>
<gene>
    <name evidence="2" type="ORF">OLEA9_A071952</name>
</gene>
<evidence type="ECO:0000313" key="3">
    <source>
        <dbReference type="Proteomes" id="UP000594638"/>
    </source>
</evidence>
<evidence type="ECO:0000313" key="2">
    <source>
        <dbReference type="EMBL" id="CAA2977236.1"/>
    </source>
</evidence>